<protein>
    <recommendedName>
        <fullName evidence="6">Protein DECREASED SIZE EXCLUSION LIMIT 1</fullName>
    </recommendedName>
</protein>
<dbReference type="InterPro" id="IPR019775">
    <property type="entry name" value="WD40_repeat_CS"/>
</dbReference>
<feature type="repeat" description="WD" evidence="3">
    <location>
        <begin position="457"/>
        <end position="494"/>
    </location>
</feature>
<accession>A0AA35UXK4</accession>
<feature type="repeat" description="WD" evidence="3">
    <location>
        <begin position="121"/>
        <end position="162"/>
    </location>
</feature>
<keyword evidence="5" id="KW-1185">Reference proteome</keyword>
<keyword evidence="2" id="KW-0677">Repeat</keyword>
<name>A0AA35UXK4_LACSI</name>
<dbReference type="InterPro" id="IPR015943">
    <property type="entry name" value="WD40/YVTN_repeat-like_dom_sf"/>
</dbReference>
<evidence type="ECO:0000256" key="1">
    <source>
        <dbReference type="ARBA" id="ARBA00022574"/>
    </source>
</evidence>
<feature type="repeat" description="WD" evidence="3">
    <location>
        <begin position="165"/>
        <end position="208"/>
    </location>
</feature>
<gene>
    <name evidence="4" type="ORF">LSALG_LOCUS7427</name>
</gene>
<evidence type="ECO:0000256" key="2">
    <source>
        <dbReference type="ARBA" id="ARBA00022737"/>
    </source>
</evidence>
<reference evidence="4" key="1">
    <citation type="submission" date="2023-04" db="EMBL/GenBank/DDBJ databases">
        <authorList>
            <person name="Vijverberg K."/>
            <person name="Xiong W."/>
            <person name="Schranz E."/>
        </authorList>
    </citation>
    <scope>NUCLEOTIDE SEQUENCE</scope>
</reference>
<dbReference type="PANTHER" id="PTHR19854:SF1">
    <property type="entry name" value="GUANINE NUCLEOTIDE-BINDING PROTEIN SUBUNIT BETA-LIKE PROTEIN 1"/>
    <property type="match status" value="1"/>
</dbReference>
<dbReference type="InterPro" id="IPR001680">
    <property type="entry name" value="WD40_rpt"/>
</dbReference>
<dbReference type="PROSITE" id="PS00678">
    <property type="entry name" value="WD_REPEATS_1"/>
    <property type="match status" value="1"/>
</dbReference>
<organism evidence="4 5">
    <name type="scientific">Lactuca saligna</name>
    <name type="common">Willowleaf lettuce</name>
    <dbReference type="NCBI Taxonomy" id="75948"/>
    <lineage>
        <taxon>Eukaryota</taxon>
        <taxon>Viridiplantae</taxon>
        <taxon>Streptophyta</taxon>
        <taxon>Embryophyta</taxon>
        <taxon>Tracheophyta</taxon>
        <taxon>Spermatophyta</taxon>
        <taxon>Magnoliopsida</taxon>
        <taxon>eudicotyledons</taxon>
        <taxon>Gunneridae</taxon>
        <taxon>Pentapetalae</taxon>
        <taxon>asterids</taxon>
        <taxon>campanulids</taxon>
        <taxon>Asterales</taxon>
        <taxon>Asteraceae</taxon>
        <taxon>Cichorioideae</taxon>
        <taxon>Cichorieae</taxon>
        <taxon>Lactucinae</taxon>
        <taxon>Lactuca</taxon>
    </lineage>
</organism>
<evidence type="ECO:0008006" key="6">
    <source>
        <dbReference type="Google" id="ProtNLM"/>
    </source>
</evidence>
<dbReference type="SMART" id="SM00320">
    <property type="entry name" value="WD40"/>
    <property type="match status" value="5"/>
</dbReference>
<dbReference type="AlphaFoldDB" id="A0AA35UXK4"/>
<evidence type="ECO:0000256" key="3">
    <source>
        <dbReference type="PROSITE-ProRule" id="PRU00221"/>
    </source>
</evidence>
<dbReference type="Gene3D" id="2.130.10.10">
    <property type="entry name" value="YVTN repeat-like/Quinoprotein amine dehydrogenase"/>
    <property type="match status" value="2"/>
</dbReference>
<dbReference type="PROSITE" id="PS50294">
    <property type="entry name" value="WD_REPEATS_REGION"/>
    <property type="match status" value="2"/>
</dbReference>
<dbReference type="PRINTS" id="PR00320">
    <property type="entry name" value="GPROTEINBRPT"/>
</dbReference>
<dbReference type="EMBL" id="OX465077">
    <property type="protein sequence ID" value="CAI9266906.1"/>
    <property type="molecule type" value="Genomic_DNA"/>
</dbReference>
<evidence type="ECO:0000313" key="4">
    <source>
        <dbReference type="EMBL" id="CAI9266906.1"/>
    </source>
</evidence>
<dbReference type="InterPro" id="IPR020472">
    <property type="entry name" value="WD40_PAC1"/>
</dbReference>
<evidence type="ECO:0000313" key="5">
    <source>
        <dbReference type="Proteomes" id="UP001177003"/>
    </source>
</evidence>
<dbReference type="Proteomes" id="UP001177003">
    <property type="component" value="Chromosome 1"/>
</dbReference>
<dbReference type="PROSITE" id="PS50082">
    <property type="entry name" value="WD_REPEATS_2"/>
    <property type="match status" value="3"/>
</dbReference>
<dbReference type="Pfam" id="PF00400">
    <property type="entry name" value="WD40"/>
    <property type="match status" value="2"/>
</dbReference>
<dbReference type="InterPro" id="IPR036322">
    <property type="entry name" value="WD40_repeat_dom_sf"/>
</dbReference>
<keyword evidence="1 3" id="KW-0853">WD repeat</keyword>
<sequence length="494" mass="54954">MFGSTRSIPVQFSRLNRFFTKTGWLITKTGHSGSIQPIEPVFYQNRLIDQSTVHTRRQKADGQTRSFEASSEGVGHGWGRVCGAWFFVFIKPSRYRPFLSKGFRIVIKMSKRPPPDPVAVLRGHRASVMDVCFHPSQNLVFSGSSDGELRIWDSVQHRTISSAWVHSAAHGIISVSTSPSIGNNRVISQGKDGTVKCWDIEHGELSRTPSIRIDANTYHFCKLSLVKTPSDNPIKPEKKGPHHVTEAIEDNDQIISNDIQEEDPENVVQNSNTFQGYDHVEGRPYVAMAGSELSEVELWDLNAAERFARLPHSSTTSTNQFTKGKGMCMAVEAFLVPQQQGFLHVLAGYEDGTMGWWDLRNPEVPLTSVRFHSEPVLSLSLDEMMNGGISGGADDKIVLFTLDHSLGSCVMKKEINLERPGIAGTSIRADGKIFGTAGWDHRIRIYNYKKGNPLAILKYHRATCNAISFAADCKKMVSASEDTTVALWELYPST</sequence>
<proteinExistence type="predicted"/>
<dbReference type="SUPFAM" id="SSF50978">
    <property type="entry name" value="WD40 repeat-like"/>
    <property type="match status" value="1"/>
</dbReference>
<dbReference type="PANTHER" id="PTHR19854">
    <property type="entry name" value="TRANSDUCIN BETA-LIKE 3"/>
    <property type="match status" value="1"/>
</dbReference>